<reference evidence="4" key="1">
    <citation type="journal article" date="2014" name="Int. J. Syst. Evol. Microbiol.">
        <title>Complete genome sequence of Corynebacterium casei LMG S-19264T (=DSM 44701T), isolated from a smear-ripened cheese.</title>
        <authorList>
            <consortium name="US DOE Joint Genome Institute (JGI-PGF)"/>
            <person name="Walter F."/>
            <person name="Albersmeier A."/>
            <person name="Kalinowski J."/>
            <person name="Ruckert C."/>
        </authorList>
    </citation>
    <scope>NUCLEOTIDE SEQUENCE</scope>
    <source>
        <strain evidence="4">CCM 7684</strain>
    </source>
</reference>
<keyword evidence="5" id="KW-1185">Reference proteome</keyword>
<dbReference type="AlphaFoldDB" id="A0A8J2VPV7"/>
<reference evidence="4" key="2">
    <citation type="submission" date="2020-09" db="EMBL/GenBank/DDBJ databases">
        <authorList>
            <person name="Sun Q."/>
            <person name="Sedlacek I."/>
        </authorList>
    </citation>
    <scope>NUCLEOTIDE SEQUENCE</scope>
    <source>
        <strain evidence="4">CCM 7684</strain>
    </source>
</reference>
<proteinExistence type="predicted"/>
<evidence type="ECO:0000259" key="3">
    <source>
        <dbReference type="Pfam" id="PF06155"/>
    </source>
</evidence>
<gene>
    <name evidence="4" type="ORF">GCM10007276_13570</name>
</gene>
<sequence>MHKGNEGVTALWPLELRLAKSRDHLTVMWDDGRSDRLDAEYLRVESPSAEVQGHGPGEKKLVAGKRQVRVEAVEPVGNYAVKLVFDDGHSSGIFTWNYLRTLADDHGERWARYLAELEATGSRRDP</sequence>
<dbReference type="InterPro" id="IPR038492">
    <property type="entry name" value="GBBH-like_N_sf"/>
</dbReference>
<dbReference type="Gene3D" id="3.30.2020.30">
    <property type="match status" value="1"/>
</dbReference>
<dbReference type="EMBL" id="BMCP01000001">
    <property type="protein sequence ID" value="GGE37445.1"/>
    <property type="molecule type" value="Genomic_DNA"/>
</dbReference>
<accession>A0A8J2VPV7</accession>
<keyword evidence="1" id="KW-0479">Metal-binding</keyword>
<organism evidence="4 5">
    <name type="scientific">Agaricicola taiwanensis</name>
    <dbReference type="NCBI Taxonomy" id="591372"/>
    <lineage>
        <taxon>Bacteria</taxon>
        <taxon>Pseudomonadati</taxon>
        <taxon>Pseudomonadota</taxon>
        <taxon>Alphaproteobacteria</taxon>
        <taxon>Rhodobacterales</taxon>
        <taxon>Paracoccaceae</taxon>
        <taxon>Agaricicola</taxon>
    </lineage>
</organism>
<dbReference type="GO" id="GO:0046872">
    <property type="term" value="F:metal ion binding"/>
    <property type="evidence" value="ECO:0007669"/>
    <property type="project" value="UniProtKB-KW"/>
</dbReference>
<evidence type="ECO:0000256" key="1">
    <source>
        <dbReference type="ARBA" id="ARBA00022723"/>
    </source>
</evidence>
<name>A0A8J2VPV7_9RHOB</name>
<dbReference type="PANTHER" id="PTHR35303">
    <property type="entry name" value="OS02G0197800 PROTEIN"/>
    <property type="match status" value="1"/>
</dbReference>
<feature type="domain" description="Gamma-butyrobetaine hydroxylase-like N-terminal" evidence="3">
    <location>
        <begin position="17"/>
        <end position="100"/>
    </location>
</feature>
<dbReference type="InterPro" id="IPR010376">
    <property type="entry name" value="GBBH-like_N"/>
</dbReference>
<comment type="caution">
    <text evidence="4">The sequence shown here is derived from an EMBL/GenBank/DDBJ whole genome shotgun (WGS) entry which is preliminary data.</text>
</comment>
<protein>
    <recommendedName>
        <fullName evidence="3">Gamma-butyrobetaine hydroxylase-like N-terminal domain-containing protein</fullName>
    </recommendedName>
</protein>
<evidence type="ECO:0000256" key="2">
    <source>
        <dbReference type="ARBA" id="ARBA00023004"/>
    </source>
</evidence>
<evidence type="ECO:0000313" key="5">
    <source>
        <dbReference type="Proteomes" id="UP000602745"/>
    </source>
</evidence>
<keyword evidence="2" id="KW-0408">Iron</keyword>
<dbReference type="Proteomes" id="UP000602745">
    <property type="component" value="Unassembled WGS sequence"/>
</dbReference>
<dbReference type="PANTHER" id="PTHR35303:SF5">
    <property type="entry name" value="OS02G0197800 PROTEIN"/>
    <property type="match status" value="1"/>
</dbReference>
<evidence type="ECO:0000313" key="4">
    <source>
        <dbReference type="EMBL" id="GGE37445.1"/>
    </source>
</evidence>
<dbReference type="Pfam" id="PF06155">
    <property type="entry name" value="GBBH-like_N"/>
    <property type="match status" value="1"/>
</dbReference>